<keyword evidence="1" id="KW-0863">Zinc-finger</keyword>
<keyword evidence="1" id="KW-0479">Metal-binding</keyword>
<comment type="caution">
    <text evidence="4">The sequence shown here is derived from an EMBL/GenBank/DDBJ whole genome shotgun (WGS) entry which is preliminary data.</text>
</comment>
<name>A0ABU6RT68_9FABA</name>
<dbReference type="InterPro" id="IPR001878">
    <property type="entry name" value="Znf_CCHC"/>
</dbReference>
<evidence type="ECO:0000256" key="1">
    <source>
        <dbReference type="PROSITE-ProRule" id="PRU00047"/>
    </source>
</evidence>
<dbReference type="Pfam" id="PF00098">
    <property type="entry name" value="zf-CCHC"/>
    <property type="match status" value="1"/>
</dbReference>
<proteinExistence type="predicted"/>
<evidence type="ECO:0000313" key="5">
    <source>
        <dbReference type="Proteomes" id="UP001341840"/>
    </source>
</evidence>
<dbReference type="EMBL" id="JASCZI010031619">
    <property type="protein sequence ID" value="MED6127134.1"/>
    <property type="molecule type" value="Genomic_DNA"/>
</dbReference>
<dbReference type="Proteomes" id="UP001341840">
    <property type="component" value="Unassembled WGS sequence"/>
</dbReference>
<dbReference type="Gene3D" id="4.10.60.10">
    <property type="entry name" value="Zinc finger, CCHC-type"/>
    <property type="match status" value="1"/>
</dbReference>
<keyword evidence="1" id="KW-0862">Zinc</keyword>
<feature type="domain" description="CCHC-type" evidence="3">
    <location>
        <begin position="63"/>
        <end position="79"/>
    </location>
</feature>
<dbReference type="SUPFAM" id="SSF57756">
    <property type="entry name" value="Retrovirus zinc finger-like domains"/>
    <property type="match status" value="1"/>
</dbReference>
<gene>
    <name evidence="4" type="ORF">PIB30_085206</name>
</gene>
<accession>A0ABU6RT68</accession>
<keyword evidence="5" id="KW-1185">Reference proteome</keyword>
<dbReference type="InterPro" id="IPR036875">
    <property type="entry name" value="Znf_CCHC_sf"/>
</dbReference>
<evidence type="ECO:0000313" key="4">
    <source>
        <dbReference type="EMBL" id="MED6127134.1"/>
    </source>
</evidence>
<protein>
    <recommendedName>
        <fullName evidence="3">CCHC-type domain-containing protein</fullName>
    </recommendedName>
</protein>
<organism evidence="4 5">
    <name type="scientific">Stylosanthes scabra</name>
    <dbReference type="NCBI Taxonomy" id="79078"/>
    <lineage>
        <taxon>Eukaryota</taxon>
        <taxon>Viridiplantae</taxon>
        <taxon>Streptophyta</taxon>
        <taxon>Embryophyta</taxon>
        <taxon>Tracheophyta</taxon>
        <taxon>Spermatophyta</taxon>
        <taxon>Magnoliopsida</taxon>
        <taxon>eudicotyledons</taxon>
        <taxon>Gunneridae</taxon>
        <taxon>Pentapetalae</taxon>
        <taxon>rosids</taxon>
        <taxon>fabids</taxon>
        <taxon>Fabales</taxon>
        <taxon>Fabaceae</taxon>
        <taxon>Papilionoideae</taxon>
        <taxon>50 kb inversion clade</taxon>
        <taxon>dalbergioids sensu lato</taxon>
        <taxon>Dalbergieae</taxon>
        <taxon>Pterocarpus clade</taxon>
        <taxon>Stylosanthes</taxon>
    </lineage>
</organism>
<dbReference type="PROSITE" id="PS50158">
    <property type="entry name" value="ZF_CCHC"/>
    <property type="match status" value="1"/>
</dbReference>
<feature type="region of interest" description="Disordered" evidence="2">
    <location>
        <begin position="1"/>
        <end position="32"/>
    </location>
</feature>
<evidence type="ECO:0000256" key="2">
    <source>
        <dbReference type="SAM" id="MobiDB-lite"/>
    </source>
</evidence>
<dbReference type="SMART" id="SM00343">
    <property type="entry name" value="ZnF_C2HC"/>
    <property type="match status" value="1"/>
</dbReference>
<sequence>MTILDTQGGENKKKSLALKASSHEEDSDENEDQDEEFALLLKRFNKFAKKKNFNFKNKNKAPKCYECGEVGHIKPNCPKLQKGEKHKKFKKKKKAYISWENEDETSFESDDDEVANLFLMASEEKMRLGAKKSRWFVDSGCSKHMTGDAKSFTNFK</sequence>
<reference evidence="4 5" key="1">
    <citation type="journal article" date="2023" name="Plants (Basel)">
        <title>Bridging the Gap: Combining Genomics and Transcriptomics Approaches to Understand Stylosanthes scabra, an Orphan Legume from the Brazilian Caatinga.</title>
        <authorList>
            <person name="Ferreira-Neto J.R.C."/>
            <person name="da Silva M.D."/>
            <person name="Binneck E."/>
            <person name="de Melo N.F."/>
            <person name="da Silva R.H."/>
            <person name="de Melo A.L.T.M."/>
            <person name="Pandolfi V."/>
            <person name="Bustamante F.O."/>
            <person name="Brasileiro-Vidal A.C."/>
            <person name="Benko-Iseppon A.M."/>
        </authorList>
    </citation>
    <scope>NUCLEOTIDE SEQUENCE [LARGE SCALE GENOMIC DNA]</scope>
    <source>
        <tissue evidence="4">Leaves</tissue>
    </source>
</reference>
<evidence type="ECO:0000259" key="3">
    <source>
        <dbReference type="PROSITE" id="PS50158"/>
    </source>
</evidence>